<sequence length="70" mass="8281">MIEYIEFLRKKHRATLDRLIVAGKTYRSRDVAREQGYLNALRDIEDAFNRPQKNAELKEAVGKWAEMLED</sequence>
<dbReference type="AlphaFoldDB" id="A0A0F9NV54"/>
<accession>A0A0F9NV54</accession>
<gene>
    <name evidence="1" type="ORF">LCGC14_0922640</name>
</gene>
<protein>
    <submittedName>
        <fullName evidence="1">Uncharacterized protein</fullName>
    </submittedName>
</protein>
<dbReference type="EMBL" id="LAZR01003125">
    <property type="protein sequence ID" value="KKN21724.1"/>
    <property type="molecule type" value="Genomic_DNA"/>
</dbReference>
<comment type="caution">
    <text evidence="1">The sequence shown here is derived from an EMBL/GenBank/DDBJ whole genome shotgun (WGS) entry which is preliminary data.</text>
</comment>
<proteinExistence type="predicted"/>
<organism evidence="1">
    <name type="scientific">marine sediment metagenome</name>
    <dbReference type="NCBI Taxonomy" id="412755"/>
    <lineage>
        <taxon>unclassified sequences</taxon>
        <taxon>metagenomes</taxon>
        <taxon>ecological metagenomes</taxon>
    </lineage>
</organism>
<evidence type="ECO:0000313" key="1">
    <source>
        <dbReference type="EMBL" id="KKN21724.1"/>
    </source>
</evidence>
<name>A0A0F9NV54_9ZZZZ</name>
<reference evidence="1" key="1">
    <citation type="journal article" date="2015" name="Nature">
        <title>Complex archaea that bridge the gap between prokaryotes and eukaryotes.</title>
        <authorList>
            <person name="Spang A."/>
            <person name="Saw J.H."/>
            <person name="Jorgensen S.L."/>
            <person name="Zaremba-Niedzwiedzka K."/>
            <person name="Martijn J."/>
            <person name="Lind A.E."/>
            <person name="van Eijk R."/>
            <person name="Schleper C."/>
            <person name="Guy L."/>
            <person name="Ettema T.J."/>
        </authorList>
    </citation>
    <scope>NUCLEOTIDE SEQUENCE</scope>
</reference>